<dbReference type="SMART" id="SM00135">
    <property type="entry name" value="LY"/>
    <property type="match status" value="4"/>
</dbReference>
<feature type="region of interest" description="Disordered" evidence="5">
    <location>
        <begin position="467"/>
        <end position="521"/>
    </location>
</feature>
<feature type="disulfide bond" evidence="2">
    <location>
        <begin position="354"/>
        <end position="363"/>
    </location>
</feature>
<dbReference type="PROSITE" id="PS51022">
    <property type="entry name" value="L27"/>
    <property type="match status" value="2"/>
</dbReference>
<dbReference type="Pfam" id="PF00058">
    <property type="entry name" value="Ldl_recept_b"/>
    <property type="match status" value="2"/>
</dbReference>
<feature type="domain" description="L27" evidence="10">
    <location>
        <begin position="646"/>
        <end position="699"/>
    </location>
</feature>
<keyword evidence="12" id="KW-1185">Reference proteome</keyword>
<dbReference type="PROSITE" id="PS50002">
    <property type="entry name" value="SH3"/>
    <property type="match status" value="1"/>
</dbReference>
<evidence type="ECO:0000259" key="10">
    <source>
        <dbReference type="PROSITE" id="PS51022"/>
    </source>
</evidence>
<dbReference type="PROSITE" id="PS01186">
    <property type="entry name" value="EGF_2"/>
    <property type="match status" value="1"/>
</dbReference>
<evidence type="ECO:0000256" key="1">
    <source>
        <dbReference type="ARBA" id="ARBA00022443"/>
    </source>
</evidence>
<dbReference type="PROSITE" id="PS00022">
    <property type="entry name" value="EGF_1"/>
    <property type="match status" value="1"/>
</dbReference>
<evidence type="ECO:0000259" key="8">
    <source>
        <dbReference type="PROSITE" id="PS50026"/>
    </source>
</evidence>
<dbReference type="PROSITE" id="PS51120">
    <property type="entry name" value="LDLRB"/>
    <property type="match status" value="3"/>
</dbReference>
<dbReference type="Gene3D" id="2.30.30.40">
    <property type="entry name" value="SH3 Domains"/>
    <property type="match status" value="1"/>
</dbReference>
<evidence type="ECO:0000256" key="6">
    <source>
        <dbReference type="SAM" id="Phobius"/>
    </source>
</evidence>
<dbReference type="InterPro" id="IPR001478">
    <property type="entry name" value="PDZ"/>
</dbReference>
<dbReference type="InterPro" id="IPR036028">
    <property type="entry name" value="SH3-like_dom_sf"/>
</dbReference>
<evidence type="ECO:0000256" key="5">
    <source>
        <dbReference type="SAM" id="MobiDB-lite"/>
    </source>
</evidence>
<evidence type="ECO:0000259" key="7">
    <source>
        <dbReference type="PROSITE" id="PS50002"/>
    </source>
</evidence>
<dbReference type="Pfam" id="PF00595">
    <property type="entry name" value="PDZ"/>
    <property type="match status" value="1"/>
</dbReference>
<dbReference type="InterPro" id="IPR036034">
    <property type="entry name" value="PDZ_sf"/>
</dbReference>
<dbReference type="CDD" id="cd00053">
    <property type="entry name" value="EGF"/>
    <property type="match status" value="2"/>
</dbReference>
<dbReference type="InterPro" id="IPR011042">
    <property type="entry name" value="6-blade_b-propeller_TolB-like"/>
</dbReference>
<dbReference type="Gene3D" id="1.10.287.650">
    <property type="entry name" value="L27 domain"/>
    <property type="match status" value="1"/>
</dbReference>
<dbReference type="PANTHER" id="PTHR22722:SF11">
    <property type="entry name" value="LOW-DENSITY LIPOPROTEIN RECEPTOR-RELATED PROTEIN 2"/>
    <property type="match status" value="1"/>
</dbReference>
<dbReference type="InterPro" id="IPR004172">
    <property type="entry name" value="L27_dom"/>
</dbReference>
<dbReference type="SUPFAM" id="SSF50156">
    <property type="entry name" value="PDZ domain-like"/>
    <property type="match status" value="1"/>
</dbReference>
<keyword evidence="6" id="KW-0812">Transmembrane</keyword>
<dbReference type="SUPFAM" id="SSF101288">
    <property type="entry name" value="L27 domain"/>
    <property type="match status" value="1"/>
</dbReference>
<evidence type="ECO:0000256" key="2">
    <source>
        <dbReference type="PROSITE-ProRule" id="PRU00076"/>
    </source>
</evidence>
<evidence type="ECO:0000256" key="3">
    <source>
        <dbReference type="PROSITE-ProRule" id="PRU00192"/>
    </source>
</evidence>
<feature type="repeat" description="LDL-receptor class B" evidence="4">
    <location>
        <begin position="194"/>
        <end position="236"/>
    </location>
</feature>
<dbReference type="InterPro" id="IPR000033">
    <property type="entry name" value="LDLR_classB_rpt"/>
</dbReference>
<dbReference type="Pfam" id="PF02828">
    <property type="entry name" value="L27"/>
    <property type="match status" value="2"/>
</dbReference>
<keyword evidence="6" id="KW-0472">Membrane</keyword>
<dbReference type="Gene3D" id="2.30.42.10">
    <property type="match status" value="1"/>
</dbReference>
<feature type="compositionally biased region" description="Polar residues" evidence="5">
    <location>
        <begin position="502"/>
        <end position="514"/>
    </location>
</feature>
<feature type="non-terminal residue" evidence="11">
    <location>
        <position position="1"/>
    </location>
</feature>
<dbReference type="Pfam" id="PF07653">
    <property type="entry name" value="SH3_2"/>
    <property type="match status" value="1"/>
</dbReference>
<feature type="region of interest" description="Disordered" evidence="5">
    <location>
        <begin position="919"/>
        <end position="942"/>
    </location>
</feature>
<feature type="compositionally biased region" description="Polar residues" evidence="5">
    <location>
        <begin position="471"/>
        <end position="481"/>
    </location>
</feature>
<keyword evidence="6" id="KW-1133">Transmembrane helix</keyword>
<organism evidence="11 12">
    <name type="scientific">Xenotaenia resolanae</name>
    <dbReference type="NCBI Taxonomy" id="208358"/>
    <lineage>
        <taxon>Eukaryota</taxon>
        <taxon>Metazoa</taxon>
        <taxon>Chordata</taxon>
        <taxon>Craniata</taxon>
        <taxon>Vertebrata</taxon>
        <taxon>Euteleostomi</taxon>
        <taxon>Actinopterygii</taxon>
        <taxon>Neopterygii</taxon>
        <taxon>Teleostei</taxon>
        <taxon>Neoteleostei</taxon>
        <taxon>Acanthomorphata</taxon>
        <taxon>Ovalentaria</taxon>
        <taxon>Atherinomorphae</taxon>
        <taxon>Cyprinodontiformes</taxon>
        <taxon>Goodeidae</taxon>
        <taxon>Xenotaenia</taxon>
    </lineage>
</organism>
<evidence type="ECO:0000313" key="11">
    <source>
        <dbReference type="EMBL" id="MEQ2270383.1"/>
    </source>
</evidence>
<feature type="transmembrane region" description="Helical" evidence="6">
    <location>
        <begin position="375"/>
        <end position="396"/>
    </location>
</feature>
<dbReference type="InterPro" id="IPR001452">
    <property type="entry name" value="SH3_domain"/>
</dbReference>
<gene>
    <name evidence="11" type="ORF">XENORESO_002358</name>
</gene>
<dbReference type="EMBL" id="JAHRIM010060053">
    <property type="protein sequence ID" value="MEQ2270383.1"/>
    <property type="molecule type" value="Genomic_DNA"/>
</dbReference>
<dbReference type="CDD" id="cd06799">
    <property type="entry name" value="PDZ_MPP3-MPP4-MPP7-like"/>
    <property type="match status" value="1"/>
</dbReference>
<feature type="domain" description="L27" evidence="10">
    <location>
        <begin position="572"/>
        <end position="627"/>
    </location>
</feature>
<dbReference type="PANTHER" id="PTHR22722">
    <property type="entry name" value="LOW-DENSITY LIPOPROTEIN RECEPTOR-RELATED PROTEIN 2-RELATED"/>
    <property type="match status" value="1"/>
</dbReference>
<proteinExistence type="predicted"/>
<dbReference type="PROSITE" id="PS50106">
    <property type="entry name" value="PDZ"/>
    <property type="match status" value="1"/>
</dbReference>
<dbReference type="SMART" id="SM00326">
    <property type="entry name" value="SH3"/>
    <property type="match status" value="1"/>
</dbReference>
<evidence type="ECO:0000256" key="4">
    <source>
        <dbReference type="PROSITE-ProRule" id="PRU00461"/>
    </source>
</evidence>
<keyword evidence="2" id="KW-1015">Disulfide bond</keyword>
<comment type="caution">
    <text evidence="11">The sequence shown here is derived from an EMBL/GenBank/DDBJ whole genome shotgun (WGS) entry which is preliminary data.</text>
</comment>
<dbReference type="PROSITE" id="PS50026">
    <property type="entry name" value="EGF_3"/>
    <property type="match status" value="1"/>
</dbReference>
<dbReference type="Proteomes" id="UP001444071">
    <property type="component" value="Unassembled WGS sequence"/>
</dbReference>
<dbReference type="InterPro" id="IPR014775">
    <property type="entry name" value="L27_C"/>
</dbReference>
<dbReference type="SUPFAM" id="SSF57184">
    <property type="entry name" value="Growth factor receptor domain"/>
    <property type="match status" value="1"/>
</dbReference>
<name>A0ABV0WNF9_9TELE</name>
<dbReference type="SMART" id="SM00228">
    <property type="entry name" value="PDZ"/>
    <property type="match status" value="1"/>
</dbReference>
<reference evidence="11 12" key="1">
    <citation type="submission" date="2021-06" db="EMBL/GenBank/DDBJ databases">
        <authorList>
            <person name="Palmer J.M."/>
        </authorList>
    </citation>
    <scope>NUCLEOTIDE SEQUENCE [LARGE SCALE GENOMIC DNA]</scope>
    <source>
        <strain evidence="11 12">XR_2019</strain>
        <tissue evidence="11">Muscle</tissue>
    </source>
</reference>
<feature type="domain" description="SH3" evidence="7">
    <location>
        <begin position="838"/>
        <end position="908"/>
    </location>
</feature>
<dbReference type="SMART" id="SM00569">
    <property type="entry name" value="L27"/>
    <property type="match status" value="2"/>
</dbReference>
<dbReference type="SUPFAM" id="SSF50044">
    <property type="entry name" value="SH3-domain"/>
    <property type="match status" value="1"/>
</dbReference>
<dbReference type="InterPro" id="IPR009030">
    <property type="entry name" value="Growth_fac_rcpt_cys_sf"/>
</dbReference>
<feature type="domain" description="PDZ" evidence="9">
    <location>
        <begin position="718"/>
        <end position="769"/>
    </location>
</feature>
<dbReference type="InterPro" id="IPR036892">
    <property type="entry name" value="L27_dom_sf"/>
</dbReference>
<sequence>AEGAAPLLLLPESIRIRRFNLQTETYHDFLQEEERIMALDYDWDHNNTGFSMVYFTVAGKDSEAGAIKRAYIPSVDDGSNNIGAAVDLGIKYVTSPDGIAVDWVGRNLYWADSRLRRLEVAMLDGRYRKHLVKTDLGYPSAVAVNPRLGMLYWADRGDAAKIECSWLDGQERKVLVADRLGWPTGLSIDFTNGDRIYWSDSKESHIESILPSGEQRKTAVFIDVRNPFSVNVFEDHVYWSTQEKGEVFRQDKFGRGDKVKLLTAGPWLTQISVYQQQRYNSMAIKNPCKGTCSHLCLLRPGGYTCACPEGTSFITGSNTECDAGFDPPPTMPPPCQCQNGGTCYFDDNKALCKCAPGWKGDYCQTSEYNVVASSVGIAIGVTVLIVALLVALVFAFRKKSNVIERLQSSLPSMPSMPTFSSFRNGFTQNAPKTEVDESRQNSDPVPCISVSMIEAEVKSFENPAYEAEGQLGSNSRPTATSLPAKPHKENISNPLYAESGQAVDNPTSSSNSGISPEEAVGPVEEDANAALSSQVAMEQIKAAQDEGSVSFQNPIYTWKQRKTERGPHAEEPQQGLHETLAILTSHLHPDANHKEDLVFLRDVFSEKSIGYLMKIHERLKQYEKYSPTPVLHSATCLADDYSVNYISSKCDLAFQLAEELQSGLLQDDERELLLLLNMPHLKAVLSAHDIVAQKKFDPVLPPLPEDLNDEFEEESVKIVRLVKNKEPLGATIRRDEATGAVIVARIMRGGAADRSGLVHVGDELREVNGNLITLKRPDEISQILVKKNKLFSQFQFYLVLLLTYDDHVSLLVSYQSQSQGSITLKIIPAVAEEDRLKESRVYLRALFDYTPFEDKATPCQEAGLPFKRGDILQVVSQEDATWWQAKKVGDCNLRAALIPSTQFQERRLRYRMKMNSLPAPLSPEAPTYDQTEKEDCDSKGALNGKDVASLRRSFRLKKERQGSPTEAQTLNAHQTEFQIYEEVSQYLPHPGEKPRLIVLIGRSAAVQLALNYKKEGI</sequence>
<keyword evidence="1 3" id="KW-0728">SH3 domain</keyword>
<dbReference type="SMART" id="SM00181">
    <property type="entry name" value="EGF"/>
    <property type="match status" value="2"/>
</dbReference>
<evidence type="ECO:0000259" key="9">
    <source>
        <dbReference type="PROSITE" id="PS50106"/>
    </source>
</evidence>
<dbReference type="SUPFAM" id="SSF63825">
    <property type="entry name" value="YWTD domain"/>
    <property type="match status" value="1"/>
</dbReference>
<evidence type="ECO:0000313" key="12">
    <source>
        <dbReference type="Proteomes" id="UP001444071"/>
    </source>
</evidence>
<comment type="caution">
    <text evidence="2">Lacks conserved residue(s) required for the propagation of feature annotation.</text>
</comment>
<protein>
    <submittedName>
        <fullName evidence="11">Uncharacterized protein</fullName>
    </submittedName>
</protein>
<dbReference type="InterPro" id="IPR051221">
    <property type="entry name" value="LDLR-related"/>
</dbReference>
<feature type="repeat" description="LDL-receptor class B" evidence="4">
    <location>
        <begin position="106"/>
        <end position="148"/>
    </location>
</feature>
<dbReference type="Gene3D" id="2.10.25.10">
    <property type="entry name" value="Laminin"/>
    <property type="match status" value="1"/>
</dbReference>
<feature type="repeat" description="LDL-receptor class B" evidence="4">
    <location>
        <begin position="149"/>
        <end position="192"/>
    </location>
</feature>
<keyword evidence="2" id="KW-0245">EGF-like domain</keyword>
<dbReference type="Gene3D" id="2.120.10.30">
    <property type="entry name" value="TolB, C-terminal domain"/>
    <property type="match status" value="1"/>
</dbReference>
<accession>A0ABV0WNF9</accession>
<feature type="domain" description="EGF-like" evidence="8">
    <location>
        <begin position="331"/>
        <end position="364"/>
    </location>
</feature>
<dbReference type="InterPro" id="IPR000742">
    <property type="entry name" value="EGF"/>
</dbReference>